<keyword evidence="1" id="KW-0812">Transmembrane</keyword>
<keyword evidence="1" id="KW-0472">Membrane</keyword>
<sequence>MSRSTLQQSPVFTPGKCLIALVNVVTLFGPFLADWKRLIIFTSETHIYNPNWPPHARYHNGQTMSLGLFVGLLTYYILFILLPSASPSPKIQQVHLNWVLVLQNFMYLSSLSGILYPGAGWTDPEFGDDKPQLYVFPWLVVVCWVGWYVERRRIDILAKSEEQGKRE</sequence>
<feature type="transmembrane region" description="Helical" evidence="1">
    <location>
        <begin position="131"/>
        <end position="149"/>
    </location>
</feature>
<dbReference type="Pfam" id="PF20345">
    <property type="entry name" value="DUF6640"/>
    <property type="match status" value="1"/>
</dbReference>
<feature type="transmembrane region" description="Helical" evidence="1">
    <location>
        <begin position="94"/>
        <end position="119"/>
    </location>
</feature>
<evidence type="ECO:0000313" key="2">
    <source>
        <dbReference type="EMBL" id="CAD0085153.1"/>
    </source>
</evidence>
<reference evidence="2" key="1">
    <citation type="submission" date="2020-06" db="EMBL/GenBank/DDBJ databases">
        <authorList>
            <person name="Onetto C."/>
        </authorList>
    </citation>
    <scope>NUCLEOTIDE SEQUENCE</scope>
</reference>
<gene>
    <name evidence="2" type="ORF">AWRI4233_LOCUS61</name>
</gene>
<dbReference type="OrthoDB" id="2819018at2759"/>
<organism evidence="2 3">
    <name type="scientific">Aureobasidium mustum</name>
    <dbReference type="NCBI Taxonomy" id="2773714"/>
    <lineage>
        <taxon>Eukaryota</taxon>
        <taxon>Fungi</taxon>
        <taxon>Dikarya</taxon>
        <taxon>Ascomycota</taxon>
        <taxon>Pezizomycotina</taxon>
        <taxon>Dothideomycetes</taxon>
        <taxon>Dothideomycetidae</taxon>
        <taxon>Dothideales</taxon>
        <taxon>Saccotheciaceae</taxon>
        <taxon>Aureobasidium</taxon>
    </lineage>
</organism>
<evidence type="ECO:0000313" key="3">
    <source>
        <dbReference type="Proteomes" id="UP000714618"/>
    </source>
</evidence>
<comment type="caution">
    <text evidence="2">The sequence shown here is derived from an EMBL/GenBank/DDBJ whole genome shotgun (WGS) entry which is preliminary data.</text>
</comment>
<accession>A0A9N8JBW7</accession>
<feature type="transmembrane region" description="Helical" evidence="1">
    <location>
        <begin position="12"/>
        <end position="33"/>
    </location>
</feature>
<dbReference type="Proteomes" id="UP000714618">
    <property type="component" value="Unassembled WGS sequence"/>
</dbReference>
<name>A0A9N8JBW7_9PEZI</name>
<protein>
    <submittedName>
        <fullName evidence="2">Uncharacterized protein</fullName>
    </submittedName>
</protein>
<evidence type="ECO:0000256" key="1">
    <source>
        <dbReference type="SAM" id="Phobius"/>
    </source>
</evidence>
<keyword evidence="1" id="KW-1133">Transmembrane helix</keyword>
<feature type="transmembrane region" description="Helical" evidence="1">
    <location>
        <begin position="63"/>
        <end position="82"/>
    </location>
</feature>
<proteinExistence type="predicted"/>
<dbReference type="AlphaFoldDB" id="A0A9N8JBW7"/>
<keyword evidence="3" id="KW-1185">Reference proteome</keyword>
<dbReference type="InterPro" id="IPR046580">
    <property type="entry name" value="DUF6640"/>
</dbReference>
<dbReference type="EMBL" id="CAIJEO010000002">
    <property type="protein sequence ID" value="CAD0085153.1"/>
    <property type="molecule type" value="Genomic_DNA"/>
</dbReference>